<feature type="DNA-binding region" description="H-T-H motif" evidence="2">
    <location>
        <begin position="31"/>
        <end position="50"/>
    </location>
</feature>
<feature type="domain" description="HTH tetR-type" evidence="3">
    <location>
        <begin position="8"/>
        <end position="68"/>
    </location>
</feature>
<accession>A0A4Q9Y106</accession>
<keyword evidence="1 2" id="KW-0238">DNA-binding</keyword>
<protein>
    <submittedName>
        <fullName evidence="4">TetR/AcrR family transcriptional regulator</fullName>
    </submittedName>
</protein>
<dbReference type="Proteomes" id="UP000292648">
    <property type="component" value="Unassembled WGS sequence"/>
</dbReference>
<evidence type="ECO:0000256" key="1">
    <source>
        <dbReference type="ARBA" id="ARBA00023125"/>
    </source>
</evidence>
<dbReference type="AlphaFoldDB" id="A0A4Q9Y106"/>
<evidence type="ECO:0000259" key="3">
    <source>
        <dbReference type="PROSITE" id="PS50977"/>
    </source>
</evidence>
<dbReference type="GO" id="GO:0003677">
    <property type="term" value="F:DNA binding"/>
    <property type="evidence" value="ECO:0007669"/>
    <property type="project" value="UniProtKB-UniRule"/>
</dbReference>
<dbReference type="InterPro" id="IPR001647">
    <property type="entry name" value="HTH_TetR"/>
</dbReference>
<dbReference type="Gene3D" id="1.10.357.10">
    <property type="entry name" value="Tetracycline Repressor, domain 2"/>
    <property type="match status" value="1"/>
</dbReference>
<sequence>MIHQATINSSKRAYVEALIRLLQTETLKEITIKQLALESGYSRRTYYRYFKTKTAILDEGLHQALVRYQHELTTCQLTPNNLPTIFIDTLWPHRNVIQLLAQHELLLPLIARNQVQITTAILQIKAPWRSKLSSENPSYRYAITYSIGGFGMLLNTLFTEKTVPAPKLICDELTLALSELVTQWQLETT</sequence>
<reference evidence="4 5" key="1">
    <citation type="submission" date="2019-01" db="EMBL/GenBank/DDBJ databases">
        <title>Draft genome sequence of Lactobacillus paraplantarum OSY-TC318, a Producer of the novel lantibiotic Paraplantaracin TC318.</title>
        <authorList>
            <person name="Hussein W.E."/>
            <person name="Huang E."/>
            <person name="Yousef A.E."/>
        </authorList>
    </citation>
    <scope>NUCLEOTIDE SEQUENCE [LARGE SCALE GENOMIC DNA]</scope>
    <source>
        <strain evidence="4 5">OSY-TC318</strain>
    </source>
</reference>
<dbReference type="SUPFAM" id="SSF46689">
    <property type="entry name" value="Homeodomain-like"/>
    <property type="match status" value="1"/>
</dbReference>
<proteinExistence type="predicted"/>
<gene>
    <name evidence="4" type="ORF">EUZ87_07190</name>
</gene>
<name>A0A4Q9Y106_9LACO</name>
<dbReference type="PROSITE" id="PS50977">
    <property type="entry name" value="HTH_TETR_2"/>
    <property type="match status" value="1"/>
</dbReference>
<dbReference type="InterPro" id="IPR009057">
    <property type="entry name" value="Homeodomain-like_sf"/>
</dbReference>
<evidence type="ECO:0000313" key="5">
    <source>
        <dbReference type="Proteomes" id="UP000292648"/>
    </source>
</evidence>
<comment type="caution">
    <text evidence="4">The sequence shown here is derived from an EMBL/GenBank/DDBJ whole genome shotgun (WGS) entry which is preliminary data.</text>
</comment>
<organism evidence="4 5">
    <name type="scientific">Lactiplantibacillus paraplantarum</name>
    <dbReference type="NCBI Taxonomy" id="60520"/>
    <lineage>
        <taxon>Bacteria</taxon>
        <taxon>Bacillati</taxon>
        <taxon>Bacillota</taxon>
        <taxon>Bacilli</taxon>
        <taxon>Lactobacillales</taxon>
        <taxon>Lactobacillaceae</taxon>
        <taxon>Lactiplantibacillus</taxon>
    </lineage>
</organism>
<evidence type="ECO:0000313" key="4">
    <source>
        <dbReference type="EMBL" id="TBX42540.1"/>
    </source>
</evidence>
<evidence type="ECO:0000256" key="2">
    <source>
        <dbReference type="PROSITE-ProRule" id="PRU00335"/>
    </source>
</evidence>
<dbReference type="EMBL" id="SEHH01000057">
    <property type="protein sequence ID" value="TBX42540.1"/>
    <property type="molecule type" value="Genomic_DNA"/>
</dbReference>
<dbReference type="Pfam" id="PF00440">
    <property type="entry name" value="TetR_N"/>
    <property type="match status" value="1"/>
</dbReference>